<dbReference type="CDD" id="cd07344">
    <property type="entry name" value="M48_yhfN_like"/>
    <property type="match status" value="1"/>
</dbReference>
<reference evidence="2 3" key="1">
    <citation type="journal article" date="2019" name="Int. J. Syst. Evol. Microbiol.">
        <title>The Global Catalogue of Microorganisms (GCM) 10K type strain sequencing project: providing services to taxonomists for standard genome sequencing and annotation.</title>
        <authorList>
            <consortium name="The Broad Institute Genomics Platform"/>
            <consortium name="The Broad Institute Genome Sequencing Center for Infectious Disease"/>
            <person name="Wu L."/>
            <person name="Ma J."/>
        </authorList>
    </citation>
    <scope>NUCLEOTIDE SEQUENCE [LARGE SCALE GENOMIC DNA]</scope>
    <source>
        <strain evidence="2 3">JCM 1405</strain>
    </source>
</reference>
<name>A0ABN1IUA7_9CLOT</name>
<evidence type="ECO:0000313" key="2">
    <source>
        <dbReference type="EMBL" id="GAA0721256.1"/>
    </source>
</evidence>
<dbReference type="Pfam" id="PF01863">
    <property type="entry name" value="YgjP-like"/>
    <property type="match status" value="2"/>
</dbReference>
<feature type="domain" description="YgjP-like metallopeptidase" evidence="1">
    <location>
        <begin position="12"/>
        <end position="79"/>
    </location>
</feature>
<gene>
    <name evidence="2" type="ORF">GCM10008905_11510</name>
</gene>
<evidence type="ECO:0000313" key="3">
    <source>
        <dbReference type="Proteomes" id="UP001500339"/>
    </source>
</evidence>
<keyword evidence="3" id="KW-1185">Reference proteome</keyword>
<dbReference type="RefSeq" id="WP_343767660.1">
    <property type="nucleotide sequence ID" value="NZ_BAAACF010000001.1"/>
</dbReference>
<comment type="caution">
    <text evidence="2">The sequence shown here is derived from an EMBL/GenBank/DDBJ whole genome shotgun (WGS) entry which is preliminary data.</text>
</comment>
<organism evidence="2 3">
    <name type="scientific">Clostridium malenominatum</name>
    <dbReference type="NCBI Taxonomy" id="1539"/>
    <lineage>
        <taxon>Bacteria</taxon>
        <taxon>Bacillati</taxon>
        <taxon>Bacillota</taxon>
        <taxon>Clostridia</taxon>
        <taxon>Eubacteriales</taxon>
        <taxon>Clostridiaceae</taxon>
        <taxon>Clostridium</taxon>
    </lineage>
</organism>
<accession>A0ABN1IUA7</accession>
<dbReference type="PANTHER" id="PTHR30399">
    <property type="entry name" value="UNCHARACTERIZED PROTEIN YGJP"/>
    <property type="match status" value="1"/>
</dbReference>
<dbReference type="EMBL" id="BAAACF010000001">
    <property type="protein sequence ID" value="GAA0721256.1"/>
    <property type="molecule type" value="Genomic_DNA"/>
</dbReference>
<proteinExistence type="predicted"/>
<dbReference type="Gene3D" id="3.30.2010.10">
    <property type="entry name" value="Metalloproteases ('zincins'), catalytic domain"/>
    <property type="match status" value="1"/>
</dbReference>
<protein>
    <submittedName>
        <fullName evidence="2">DUF45 domain-containing protein</fullName>
    </submittedName>
</protein>
<sequence>MINYILIRKKVKNINLRIKRDGSVVVSANPKVPLEYINSFVESKEGWIIKHRERIKEIENRRKVQEDEIRILGHTYNLRDLNLEEGDLEKYIRELAKKEFNMSIERILPLLKDYKIKKPSLKIRKMKTRWGSCNKTKKSITLNLELLKYTREIIDYVVLHELVHLVYFDHSKNFYGLLEELMPDFNIRRKILKEK</sequence>
<dbReference type="InterPro" id="IPR002725">
    <property type="entry name" value="YgjP-like_metallopeptidase"/>
</dbReference>
<dbReference type="InterPro" id="IPR053136">
    <property type="entry name" value="UTP_pyrophosphatase-like"/>
</dbReference>
<feature type="domain" description="YgjP-like metallopeptidase" evidence="1">
    <location>
        <begin position="87"/>
        <end position="194"/>
    </location>
</feature>
<dbReference type="Proteomes" id="UP001500339">
    <property type="component" value="Unassembled WGS sequence"/>
</dbReference>
<evidence type="ECO:0000259" key="1">
    <source>
        <dbReference type="Pfam" id="PF01863"/>
    </source>
</evidence>
<dbReference type="PANTHER" id="PTHR30399:SF1">
    <property type="entry name" value="UTP PYROPHOSPHATASE"/>
    <property type="match status" value="1"/>
</dbReference>